<dbReference type="Proteomes" id="UP001172386">
    <property type="component" value="Unassembled WGS sequence"/>
</dbReference>
<comment type="caution">
    <text evidence="1">The sequence shown here is derived from an EMBL/GenBank/DDBJ whole genome shotgun (WGS) entry which is preliminary data.</text>
</comment>
<sequence length="113" mass="11852">MNIAASSALPQPKLLKLGALLKAYAPIIIMAAVLAALMLYPDPAFADAKAKVAENGKKGFDLFLEWAQYAAGAVIIGIGLMTMAGRVELKTFGFAALGCGIVFSAAVIVEYFR</sequence>
<gene>
    <name evidence="1" type="ORF">H2198_009811</name>
</gene>
<protein>
    <submittedName>
        <fullName evidence="1">Uncharacterized protein</fullName>
    </submittedName>
</protein>
<proteinExistence type="predicted"/>
<evidence type="ECO:0000313" key="1">
    <source>
        <dbReference type="EMBL" id="KAJ9650897.1"/>
    </source>
</evidence>
<keyword evidence="2" id="KW-1185">Reference proteome</keyword>
<evidence type="ECO:0000313" key="2">
    <source>
        <dbReference type="Proteomes" id="UP001172386"/>
    </source>
</evidence>
<dbReference type="EMBL" id="JAPDRQ010000298">
    <property type="protein sequence ID" value="KAJ9650897.1"/>
    <property type="molecule type" value="Genomic_DNA"/>
</dbReference>
<organism evidence="1 2">
    <name type="scientific">Neophaeococcomyces mojaviensis</name>
    <dbReference type="NCBI Taxonomy" id="3383035"/>
    <lineage>
        <taxon>Eukaryota</taxon>
        <taxon>Fungi</taxon>
        <taxon>Dikarya</taxon>
        <taxon>Ascomycota</taxon>
        <taxon>Pezizomycotina</taxon>
        <taxon>Eurotiomycetes</taxon>
        <taxon>Chaetothyriomycetidae</taxon>
        <taxon>Chaetothyriales</taxon>
        <taxon>Chaetothyriales incertae sedis</taxon>
        <taxon>Neophaeococcomyces</taxon>
    </lineage>
</organism>
<reference evidence="1" key="1">
    <citation type="submission" date="2022-10" db="EMBL/GenBank/DDBJ databases">
        <title>Culturing micro-colonial fungi from biological soil crusts in the Mojave desert and describing Neophaeococcomyces mojavensis, and introducing the new genera and species Taxawa tesnikishii.</title>
        <authorList>
            <person name="Kurbessoian T."/>
            <person name="Stajich J.E."/>
        </authorList>
    </citation>
    <scope>NUCLEOTIDE SEQUENCE</scope>
    <source>
        <strain evidence="1">JES_112</strain>
    </source>
</reference>
<name>A0ACC2ZTC8_9EURO</name>
<accession>A0ACC2ZTC8</accession>